<dbReference type="SUPFAM" id="SSF103473">
    <property type="entry name" value="MFS general substrate transporter"/>
    <property type="match status" value="2"/>
</dbReference>
<dbReference type="Proteomes" id="UP000657592">
    <property type="component" value="Unassembled WGS sequence"/>
</dbReference>
<dbReference type="AlphaFoldDB" id="A0A917ICG1"/>
<keyword evidence="3 5" id="KW-1133">Transmembrane helix</keyword>
<dbReference type="Pfam" id="PF07690">
    <property type="entry name" value="MFS_1"/>
    <property type="match status" value="1"/>
</dbReference>
<dbReference type="GO" id="GO:0022857">
    <property type="term" value="F:transmembrane transporter activity"/>
    <property type="evidence" value="ECO:0007669"/>
    <property type="project" value="InterPro"/>
</dbReference>
<dbReference type="Gene3D" id="1.20.1250.20">
    <property type="entry name" value="MFS general substrate transporter like domains"/>
    <property type="match status" value="1"/>
</dbReference>
<evidence type="ECO:0000256" key="5">
    <source>
        <dbReference type="SAM" id="Phobius"/>
    </source>
</evidence>
<dbReference type="PROSITE" id="PS00217">
    <property type="entry name" value="SUGAR_TRANSPORT_2"/>
    <property type="match status" value="1"/>
</dbReference>
<feature type="transmembrane region" description="Helical" evidence="5">
    <location>
        <begin position="167"/>
        <end position="187"/>
    </location>
</feature>
<feature type="transmembrane region" description="Helical" evidence="5">
    <location>
        <begin position="232"/>
        <end position="248"/>
    </location>
</feature>
<dbReference type="GO" id="GO:0005886">
    <property type="term" value="C:plasma membrane"/>
    <property type="evidence" value="ECO:0007669"/>
    <property type="project" value="UniProtKB-SubCell"/>
</dbReference>
<dbReference type="InterPro" id="IPR011701">
    <property type="entry name" value="MFS"/>
</dbReference>
<keyword evidence="2 5" id="KW-0812">Transmembrane</keyword>
<feature type="domain" description="Major facilitator superfamily (MFS) profile" evidence="6">
    <location>
        <begin position="9"/>
        <end position="471"/>
    </location>
</feature>
<dbReference type="RefSeq" id="WP_229662995.1">
    <property type="nucleotide sequence ID" value="NZ_BMJY01000001.1"/>
</dbReference>
<evidence type="ECO:0000256" key="4">
    <source>
        <dbReference type="ARBA" id="ARBA00023136"/>
    </source>
</evidence>
<feature type="transmembrane region" description="Helical" evidence="5">
    <location>
        <begin position="444"/>
        <end position="468"/>
    </location>
</feature>
<dbReference type="Gene3D" id="1.20.1720.10">
    <property type="entry name" value="Multidrug resistance protein D"/>
    <property type="match status" value="1"/>
</dbReference>
<feature type="transmembrane region" description="Helical" evidence="5">
    <location>
        <begin position="274"/>
        <end position="296"/>
    </location>
</feature>
<evidence type="ECO:0000256" key="3">
    <source>
        <dbReference type="ARBA" id="ARBA00022989"/>
    </source>
</evidence>
<feature type="transmembrane region" description="Helical" evidence="5">
    <location>
        <begin position="75"/>
        <end position="94"/>
    </location>
</feature>
<dbReference type="CDD" id="cd17321">
    <property type="entry name" value="MFS_MMR_MDR_like"/>
    <property type="match status" value="1"/>
</dbReference>
<feature type="transmembrane region" description="Helical" evidence="5">
    <location>
        <begin position="45"/>
        <end position="63"/>
    </location>
</feature>
<dbReference type="EMBL" id="BMJY01000001">
    <property type="protein sequence ID" value="GGH34752.1"/>
    <property type="molecule type" value="Genomic_DNA"/>
</dbReference>
<dbReference type="PROSITE" id="PS50850">
    <property type="entry name" value="MFS"/>
    <property type="match status" value="1"/>
</dbReference>
<evidence type="ECO:0000313" key="8">
    <source>
        <dbReference type="Proteomes" id="UP000657592"/>
    </source>
</evidence>
<dbReference type="InterPro" id="IPR005829">
    <property type="entry name" value="Sugar_transporter_CS"/>
</dbReference>
<evidence type="ECO:0000259" key="6">
    <source>
        <dbReference type="PROSITE" id="PS50850"/>
    </source>
</evidence>
<feature type="transmembrane region" description="Helical" evidence="5">
    <location>
        <begin position="302"/>
        <end position="324"/>
    </location>
</feature>
<reference evidence="7" key="2">
    <citation type="submission" date="2020-09" db="EMBL/GenBank/DDBJ databases">
        <authorList>
            <person name="Sun Q."/>
            <person name="Zhou Y."/>
        </authorList>
    </citation>
    <scope>NUCLEOTIDE SEQUENCE</scope>
    <source>
        <strain evidence="7">CGMCC 1.15794</strain>
    </source>
</reference>
<name>A0A917ICG1_9MICO</name>
<comment type="subcellular location">
    <subcellularLocation>
        <location evidence="1">Cell membrane</location>
        <topology evidence="1">Multi-pass membrane protein</topology>
    </subcellularLocation>
</comment>
<feature type="transmembrane region" description="Helical" evidence="5">
    <location>
        <begin position="199"/>
        <end position="220"/>
    </location>
</feature>
<keyword evidence="8" id="KW-1185">Reference proteome</keyword>
<comment type="caution">
    <text evidence="7">The sequence shown here is derived from an EMBL/GenBank/DDBJ whole genome shotgun (WGS) entry which is preliminary data.</text>
</comment>
<protein>
    <submittedName>
        <fullName evidence="7">MFS transporter</fullName>
    </submittedName>
</protein>
<feature type="transmembrane region" description="Helical" evidence="5">
    <location>
        <begin position="133"/>
        <end position="161"/>
    </location>
</feature>
<dbReference type="InterPro" id="IPR036259">
    <property type="entry name" value="MFS_trans_sf"/>
</dbReference>
<dbReference type="InterPro" id="IPR020846">
    <property type="entry name" value="MFS_dom"/>
</dbReference>
<keyword evidence="4 5" id="KW-0472">Membrane</keyword>
<organism evidence="7 8">
    <name type="scientific">Microbacterium album</name>
    <dbReference type="NCBI Taxonomy" id="2053191"/>
    <lineage>
        <taxon>Bacteria</taxon>
        <taxon>Bacillati</taxon>
        <taxon>Actinomycetota</taxon>
        <taxon>Actinomycetes</taxon>
        <taxon>Micrococcales</taxon>
        <taxon>Microbacteriaceae</taxon>
        <taxon>Microbacterium</taxon>
    </lineage>
</organism>
<feature type="transmembrane region" description="Helical" evidence="5">
    <location>
        <begin position="411"/>
        <end position="429"/>
    </location>
</feature>
<feature type="transmembrane region" description="Helical" evidence="5">
    <location>
        <begin position="7"/>
        <end position="25"/>
    </location>
</feature>
<gene>
    <name evidence="7" type="ORF">GCM10010921_02700</name>
</gene>
<dbReference type="PANTHER" id="PTHR42718:SF39">
    <property type="entry name" value="ACTINORHODIN TRANSPORTER-RELATED"/>
    <property type="match status" value="1"/>
</dbReference>
<evidence type="ECO:0000256" key="2">
    <source>
        <dbReference type="ARBA" id="ARBA00022692"/>
    </source>
</evidence>
<evidence type="ECO:0000256" key="1">
    <source>
        <dbReference type="ARBA" id="ARBA00004651"/>
    </source>
</evidence>
<evidence type="ECO:0000313" key="7">
    <source>
        <dbReference type="EMBL" id="GGH34752.1"/>
    </source>
</evidence>
<sequence length="479" mass="50164">METVRRWPAFWVCATVAALTILDLTKVNVALPSIEQAFDAGSTELQLVVSGYVLAMGLLLVPMGRIGDQRSRRTMIVIGLSLFTVASAVCALAPNAEVLLVGRLLQGVAAGVHMPQVMGLIQQLFQGRERGRAFGMFGATIGLATAFGPLIGGLSIAIGGAEEGWRGIFWMNVPVCAAVIVLALRLIPGSAGSGRRLELDPVGTVLFGGAVIALMFPFLFTTGSPDDPPARWWALAALGLLLVAFVLWERRYEAGGRAPLLPIRLFALPSFRNGALVGTAYFAGLPAMFVLTTLFLQIGVHLAALDAALVTIGFALSSAVTAWLSGRLVARYGRGLVVLGTVVMLMGIGGLVLAALFAPAEIVGYVMAAIMVFSGLGGGLVVSPNQTLMFAEVPVQQAGLAGSVGQLGQRVGSAIGIPIALSFFYSTIYRESGTRLEIVVYQDAFAFGMIAVGGFTLVALLAALADLVHRRRPPARDAA</sequence>
<feature type="transmembrane region" description="Helical" evidence="5">
    <location>
        <begin position="362"/>
        <end position="382"/>
    </location>
</feature>
<proteinExistence type="predicted"/>
<dbReference type="PRINTS" id="PR01036">
    <property type="entry name" value="TCRTETB"/>
</dbReference>
<reference evidence="7" key="1">
    <citation type="journal article" date="2014" name="Int. J. Syst. Evol. Microbiol.">
        <title>Complete genome sequence of Corynebacterium casei LMG S-19264T (=DSM 44701T), isolated from a smear-ripened cheese.</title>
        <authorList>
            <consortium name="US DOE Joint Genome Institute (JGI-PGF)"/>
            <person name="Walter F."/>
            <person name="Albersmeier A."/>
            <person name="Kalinowski J."/>
            <person name="Ruckert C."/>
        </authorList>
    </citation>
    <scope>NUCLEOTIDE SEQUENCE</scope>
    <source>
        <strain evidence="7">CGMCC 1.15794</strain>
    </source>
</reference>
<dbReference type="PANTHER" id="PTHR42718">
    <property type="entry name" value="MAJOR FACILITATOR SUPERFAMILY MULTIDRUG TRANSPORTER MFSC"/>
    <property type="match status" value="1"/>
</dbReference>
<feature type="transmembrane region" description="Helical" evidence="5">
    <location>
        <begin position="100"/>
        <end position="121"/>
    </location>
</feature>
<feature type="transmembrane region" description="Helical" evidence="5">
    <location>
        <begin position="336"/>
        <end position="356"/>
    </location>
</feature>
<accession>A0A917ICG1</accession>